<dbReference type="GO" id="GO:0008270">
    <property type="term" value="F:zinc ion binding"/>
    <property type="evidence" value="ECO:0007669"/>
    <property type="project" value="InterPro"/>
</dbReference>
<accession>A0A8H7T3I8</accession>
<comment type="caution">
    <text evidence="4">The sequence shown here is derived from an EMBL/GenBank/DDBJ whole genome shotgun (WGS) entry which is preliminary data.</text>
</comment>
<name>A0A8H7T3I8_9HELO</name>
<dbReference type="AlphaFoldDB" id="A0A8H7T3I8"/>
<dbReference type="GO" id="GO:0003700">
    <property type="term" value="F:DNA-binding transcription factor activity"/>
    <property type="evidence" value="ECO:0007669"/>
    <property type="project" value="InterPro"/>
</dbReference>
<dbReference type="Proteomes" id="UP000664132">
    <property type="component" value="Unassembled WGS sequence"/>
</dbReference>
<evidence type="ECO:0000256" key="1">
    <source>
        <dbReference type="ARBA" id="ARBA00023242"/>
    </source>
</evidence>
<keyword evidence="1" id="KW-0539">Nucleus</keyword>
<organism evidence="4 5">
    <name type="scientific">Cadophora malorum</name>
    <dbReference type="NCBI Taxonomy" id="108018"/>
    <lineage>
        <taxon>Eukaryota</taxon>
        <taxon>Fungi</taxon>
        <taxon>Dikarya</taxon>
        <taxon>Ascomycota</taxon>
        <taxon>Pezizomycotina</taxon>
        <taxon>Leotiomycetes</taxon>
        <taxon>Helotiales</taxon>
        <taxon>Ploettnerulaceae</taxon>
        <taxon>Cadophora</taxon>
    </lineage>
</organism>
<dbReference type="CDD" id="cd12148">
    <property type="entry name" value="fungal_TF_MHR"/>
    <property type="match status" value="1"/>
</dbReference>
<feature type="region of interest" description="Disordered" evidence="2">
    <location>
        <begin position="91"/>
        <end position="115"/>
    </location>
</feature>
<feature type="domain" description="Xylanolytic transcriptional activator regulatory" evidence="3">
    <location>
        <begin position="309"/>
        <end position="383"/>
    </location>
</feature>
<dbReference type="EMBL" id="JAFJYH010000440">
    <property type="protein sequence ID" value="KAG4411785.1"/>
    <property type="molecule type" value="Genomic_DNA"/>
</dbReference>
<evidence type="ECO:0000313" key="4">
    <source>
        <dbReference type="EMBL" id="KAG4411785.1"/>
    </source>
</evidence>
<dbReference type="InterPro" id="IPR050987">
    <property type="entry name" value="AtrR-like"/>
</dbReference>
<reference evidence="4" key="1">
    <citation type="submission" date="2021-02" db="EMBL/GenBank/DDBJ databases">
        <title>Genome sequence Cadophora malorum strain M34.</title>
        <authorList>
            <person name="Stefanovic E."/>
            <person name="Vu D."/>
            <person name="Scully C."/>
            <person name="Dijksterhuis J."/>
            <person name="Roader J."/>
            <person name="Houbraken J."/>
        </authorList>
    </citation>
    <scope>NUCLEOTIDE SEQUENCE</scope>
    <source>
        <strain evidence="4">M34</strain>
    </source>
</reference>
<dbReference type="GO" id="GO:0003677">
    <property type="term" value="F:DNA binding"/>
    <property type="evidence" value="ECO:0007669"/>
    <property type="project" value="InterPro"/>
</dbReference>
<dbReference type="OrthoDB" id="103819at2759"/>
<evidence type="ECO:0000259" key="3">
    <source>
        <dbReference type="SMART" id="SM00906"/>
    </source>
</evidence>
<keyword evidence="5" id="KW-1185">Reference proteome</keyword>
<dbReference type="SMART" id="SM00906">
    <property type="entry name" value="Fungal_trans"/>
    <property type="match status" value="1"/>
</dbReference>
<feature type="region of interest" description="Disordered" evidence="2">
    <location>
        <begin position="1"/>
        <end position="42"/>
    </location>
</feature>
<dbReference type="InterPro" id="IPR007219">
    <property type="entry name" value="XnlR_reg_dom"/>
</dbReference>
<dbReference type="PANTHER" id="PTHR46910">
    <property type="entry name" value="TRANSCRIPTION FACTOR PDR1"/>
    <property type="match status" value="1"/>
</dbReference>
<dbReference type="GO" id="GO:0006351">
    <property type="term" value="P:DNA-templated transcription"/>
    <property type="evidence" value="ECO:0007669"/>
    <property type="project" value="InterPro"/>
</dbReference>
<feature type="compositionally biased region" description="Low complexity" evidence="2">
    <location>
        <begin position="25"/>
        <end position="38"/>
    </location>
</feature>
<dbReference type="PANTHER" id="PTHR46910:SF13">
    <property type="entry name" value="SPECIFIC TRANSCRIPTION FACTOR, PUTATIVE (AFU_ORTHOLOGUE AFUA_4G06190)-RELATED"/>
    <property type="match status" value="1"/>
</dbReference>
<evidence type="ECO:0000313" key="5">
    <source>
        <dbReference type="Proteomes" id="UP000664132"/>
    </source>
</evidence>
<sequence>MREDRESETATRGLPAIPARRERSNAAAASRVAAAPSSEQNVDTTTTFHIQMQGDHVVQRPEWSSRTLPEGPHQDLQQLLSSMRKICDEIQQSAGGLGGSPRPRSSVSLRRRCPSMVDPDATTKTYATNFVHSLDMAKSMLEEQGVLTTSGANHGAAAAESGATEISDCAETVTVATEMARPLLEMGYKEAMEHWDAFRENVYFAYPCINLNVAKDRLETIFKAVQPSHHGEIGESEVDLIDIEIAKVVLAIGMAIKENQHGSLGSNLEEQLVWNPDTVMKRDHVQIEDVIMGTLLAIYSLLQDLHVRAWRMTGLAARAALELGMHKASFYRDRADTPSHIEFLKDLFACISDLEKRCSFFTNLPSNFHDSVVDPEVLNLDGRHRYLSAMISLNSVHSELFELVNSGVNHSDTRNKKLNERLDYLDYRVQGLAEGFPQFDPFPAHASAVSPRDAQIGMVCILQMRTTFMRMLTHFRCLSSASALSSSPRSAQSLIALTKSLVDMYGKMVLVAGPEGVNRLWGPLADRYLMGSISCMFLAATYNPTLYGPQCRHAFHNALDLLMASPYRRAGSTTKPWCSLDDLRIIGEKIEMASLQDSTPPGMVSDSEITGIGSWDLQPSVSDDTTFISYDATEDDYLAILGVASNGPPFTNQMQYIPASMYSQPSTLLQELPHVWKMAMDACTAPDAVQGSREDRATTLDLQIELDEALSLEATTMIGAVE</sequence>
<protein>
    <recommendedName>
        <fullName evidence="3">Xylanolytic transcriptional activator regulatory domain-containing protein</fullName>
    </recommendedName>
</protein>
<gene>
    <name evidence="4" type="ORF">IFR04_015091</name>
</gene>
<proteinExistence type="predicted"/>
<evidence type="ECO:0000256" key="2">
    <source>
        <dbReference type="SAM" id="MobiDB-lite"/>
    </source>
</evidence>